<dbReference type="Proteomes" id="UP001159363">
    <property type="component" value="Chromosome 14"/>
</dbReference>
<keyword evidence="2" id="KW-0732">Signal</keyword>
<feature type="region of interest" description="Disordered" evidence="1">
    <location>
        <begin position="63"/>
        <end position="97"/>
    </location>
</feature>
<protein>
    <submittedName>
        <fullName evidence="3">Uncharacterized protein</fullName>
    </submittedName>
</protein>
<keyword evidence="4" id="KW-1185">Reference proteome</keyword>
<evidence type="ECO:0000313" key="4">
    <source>
        <dbReference type="Proteomes" id="UP001159363"/>
    </source>
</evidence>
<organism evidence="3 4">
    <name type="scientific">Dryococelus australis</name>
    <dbReference type="NCBI Taxonomy" id="614101"/>
    <lineage>
        <taxon>Eukaryota</taxon>
        <taxon>Metazoa</taxon>
        <taxon>Ecdysozoa</taxon>
        <taxon>Arthropoda</taxon>
        <taxon>Hexapoda</taxon>
        <taxon>Insecta</taxon>
        <taxon>Pterygota</taxon>
        <taxon>Neoptera</taxon>
        <taxon>Polyneoptera</taxon>
        <taxon>Phasmatodea</taxon>
        <taxon>Verophasmatodea</taxon>
        <taxon>Anareolatae</taxon>
        <taxon>Phasmatidae</taxon>
        <taxon>Eurycanthinae</taxon>
        <taxon>Dryococelus</taxon>
    </lineage>
</organism>
<evidence type="ECO:0000313" key="3">
    <source>
        <dbReference type="EMBL" id="KAJ8867532.1"/>
    </source>
</evidence>
<accession>A0ABQ9G506</accession>
<feature type="signal peptide" evidence="2">
    <location>
        <begin position="1"/>
        <end position="18"/>
    </location>
</feature>
<evidence type="ECO:0000256" key="2">
    <source>
        <dbReference type="SAM" id="SignalP"/>
    </source>
</evidence>
<dbReference type="EMBL" id="JARBHB010000015">
    <property type="protein sequence ID" value="KAJ8867532.1"/>
    <property type="molecule type" value="Genomic_DNA"/>
</dbReference>
<comment type="caution">
    <text evidence="3">The sequence shown here is derived from an EMBL/GenBank/DDBJ whole genome shotgun (WGS) entry which is preliminary data.</text>
</comment>
<feature type="chain" id="PRO_5046103989" evidence="2">
    <location>
        <begin position="19"/>
        <end position="546"/>
    </location>
</feature>
<evidence type="ECO:0000256" key="1">
    <source>
        <dbReference type="SAM" id="MobiDB-lite"/>
    </source>
</evidence>
<reference evidence="3 4" key="1">
    <citation type="submission" date="2023-02" db="EMBL/GenBank/DDBJ databases">
        <title>LHISI_Scaffold_Assembly.</title>
        <authorList>
            <person name="Stuart O.P."/>
            <person name="Cleave R."/>
            <person name="Magrath M.J.L."/>
            <person name="Mikheyev A.S."/>
        </authorList>
    </citation>
    <scope>NUCLEOTIDE SEQUENCE [LARGE SCALE GENOMIC DNA]</scope>
    <source>
        <strain evidence="3">Daus_M_001</strain>
        <tissue evidence="3">Leg muscle</tissue>
    </source>
</reference>
<name>A0ABQ9G506_9NEOP</name>
<proteinExistence type="predicted"/>
<sequence length="546" mass="59520">MATLLLLLLLAVLAPACCQPISVCGLSNSIPDVTLRSRCPEFTARAPELPWRSRLVRHHSGVREVLGSNPEQGRGPTGRVVLGRGTEPQQPPGKSRESVAHLCRVKVLVKLTWRQTLKPHHVAPHSTPPNPCPKDDFVMEQCPRVCLQRFVPPPLQHRVRFQRAALPMKGVAPSLSTQGHTPPTPSLHPSARNAYFLISRELLGPGSPGAPHCRSKVTHPCAAKFGLFQMHYREANREQQHRMVKQYLLQSAVDSCDDGCGTGGACGGDRYSSLAVFCFPGVSWISASVNLSANSEGPMHLPEVITATGFASHAGAAGKAPFESFALVFDIILPLSPMLHTSNTAAVTPSKMAAAPSFLASRQLYPDLMKLHVYYCVVFVKCVRQLCLGPECAADDVSRFGSQRALFQIDKARAWSARAGRILSPEVRRKIVLPKRTEMLSIGRRPRRGRSVKWRGLWPQLAFSIRRLACSPSTKANRVQSPAGSLLGFPKQETCRTLPLVGGFSRGHPFNSGAALYSPRSPSSALKTSLLRAAQISSLTRLVPIR</sequence>
<gene>
    <name evidence="3" type="ORF">PR048_031334</name>
</gene>